<evidence type="ECO:0008006" key="3">
    <source>
        <dbReference type="Google" id="ProtNLM"/>
    </source>
</evidence>
<proteinExistence type="predicted"/>
<protein>
    <recommendedName>
        <fullName evidence="3">DUF3592 domain-containing protein</fullName>
    </recommendedName>
</protein>
<comment type="caution">
    <text evidence="1">The sequence shown here is derived from an EMBL/GenBank/DDBJ whole genome shotgun (WGS) entry which is preliminary data.</text>
</comment>
<organism evidence="1 2">
    <name type="scientific">Subtercola vilae</name>
    <dbReference type="NCBI Taxonomy" id="2056433"/>
    <lineage>
        <taxon>Bacteria</taxon>
        <taxon>Bacillati</taxon>
        <taxon>Actinomycetota</taxon>
        <taxon>Actinomycetes</taxon>
        <taxon>Micrococcales</taxon>
        <taxon>Microbacteriaceae</taxon>
        <taxon>Subtercola</taxon>
    </lineage>
</organism>
<dbReference type="AlphaFoldDB" id="A0A4T2C718"/>
<dbReference type="EMBL" id="QYRT01000009">
    <property type="protein sequence ID" value="TIH38306.1"/>
    <property type="molecule type" value="Genomic_DNA"/>
</dbReference>
<name>A0A4T2C718_9MICO</name>
<keyword evidence="2" id="KW-1185">Reference proteome</keyword>
<evidence type="ECO:0000313" key="2">
    <source>
        <dbReference type="Proteomes" id="UP000306192"/>
    </source>
</evidence>
<sequence>MMPLFVLAVIVIIAVMFLAVAAHRRMTEAWLRTNGTRVNGRAVTVAPPLSAGLLSRLSSTVTIISFTSRDGQARSLTPRSGAMTFTVALAGGGVTVLYDADRPTSEDRIRVGFGAEPTTWHRVRLRQAA</sequence>
<gene>
    <name evidence="1" type="ORF">D4765_06915</name>
</gene>
<dbReference type="OrthoDB" id="5119868at2"/>
<accession>A0A4T2C718</accession>
<reference evidence="1 2" key="1">
    <citation type="journal article" date="2019" name="Microorganisms">
        <title>Systematic Affiliation and Genome Analysis of Subtercola vilae DB165(T) with Particular Emphasis on Cold Adaptation of an Isolate from a High-Altitude Cold Volcano Lake.</title>
        <authorList>
            <person name="Villalobos A.S."/>
            <person name="Wiese J."/>
            <person name="Imhoff J.F."/>
            <person name="Dorador C."/>
            <person name="Keller A."/>
            <person name="Hentschel U."/>
        </authorList>
    </citation>
    <scope>NUCLEOTIDE SEQUENCE [LARGE SCALE GENOMIC DNA]</scope>
    <source>
        <strain evidence="1 2">DB165</strain>
    </source>
</reference>
<dbReference type="Proteomes" id="UP000306192">
    <property type="component" value="Unassembled WGS sequence"/>
</dbReference>
<evidence type="ECO:0000313" key="1">
    <source>
        <dbReference type="EMBL" id="TIH38306.1"/>
    </source>
</evidence>
<dbReference type="RefSeq" id="WP_136641553.1">
    <property type="nucleotide sequence ID" value="NZ_QYRT01000009.1"/>
</dbReference>